<organism evidence="2 3">
    <name type="scientific">Flavobacterium aquatile LMG 4008 = ATCC 11947</name>
    <dbReference type="NCBI Taxonomy" id="1453498"/>
    <lineage>
        <taxon>Bacteria</taxon>
        <taxon>Pseudomonadati</taxon>
        <taxon>Bacteroidota</taxon>
        <taxon>Flavobacteriia</taxon>
        <taxon>Flavobacteriales</taxon>
        <taxon>Flavobacteriaceae</taxon>
        <taxon>Flavobacterium</taxon>
    </lineage>
</organism>
<keyword evidence="1" id="KW-0472">Membrane</keyword>
<proteinExistence type="predicted"/>
<feature type="transmembrane region" description="Helical" evidence="1">
    <location>
        <begin position="33"/>
        <end position="53"/>
    </location>
</feature>
<keyword evidence="3" id="KW-1185">Reference proteome</keyword>
<gene>
    <name evidence="2" type="ORF">LG45_04395</name>
</gene>
<dbReference type="STRING" id="1453498.LG45_04395"/>
<dbReference type="EMBL" id="JRHH01000002">
    <property type="protein sequence ID" value="KGD68891.1"/>
    <property type="molecule type" value="Genomic_DNA"/>
</dbReference>
<evidence type="ECO:0000313" key="2">
    <source>
        <dbReference type="EMBL" id="KGD68891.1"/>
    </source>
</evidence>
<keyword evidence="1" id="KW-1133">Transmembrane helix</keyword>
<evidence type="ECO:0000313" key="3">
    <source>
        <dbReference type="Proteomes" id="UP000029554"/>
    </source>
</evidence>
<dbReference type="AlphaFoldDB" id="A0A095SW36"/>
<dbReference type="Proteomes" id="UP000029554">
    <property type="component" value="Unassembled WGS sequence"/>
</dbReference>
<sequence length="67" mass="8013">MYKSSLYWNADDTDFTDLRRFILKINLEFYRKVLLKTIVLAQIATEILFIFSLKMKRLQCKAGNSFK</sequence>
<accession>A0A095SW36</accession>
<name>A0A095SW36_9FLAO</name>
<keyword evidence="1" id="KW-0812">Transmembrane</keyword>
<comment type="caution">
    <text evidence="2">The sequence shown here is derived from an EMBL/GenBank/DDBJ whole genome shotgun (WGS) entry which is preliminary data.</text>
</comment>
<reference evidence="2 3" key="1">
    <citation type="submission" date="2014-09" db="EMBL/GenBank/DDBJ databases">
        <title>Whole Genome Shotgun of Flavobacterium aquatile LMG 4008.</title>
        <authorList>
            <person name="Gale A.N."/>
            <person name="Pipes S.E."/>
            <person name="Newman J.D."/>
        </authorList>
    </citation>
    <scope>NUCLEOTIDE SEQUENCE [LARGE SCALE GENOMIC DNA]</scope>
    <source>
        <strain evidence="2 3">LMG 4008</strain>
    </source>
</reference>
<protein>
    <submittedName>
        <fullName evidence="2">Uncharacterized protein</fullName>
    </submittedName>
</protein>
<evidence type="ECO:0000256" key="1">
    <source>
        <dbReference type="SAM" id="Phobius"/>
    </source>
</evidence>